<dbReference type="Gene3D" id="2.30.30.1210">
    <property type="entry name" value="Domain of unknown function DUF1541"/>
    <property type="match status" value="1"/>
</dbReference>
<protein>
    <submittedName>
        <fullName evidence="2">Uncharacterized DUF1541 family protein</fullName>
    </submittedName>
</protein>
<dbReference type="RefSeq" id="WP_052077191.1">
    <property type="nucleotide sequence ID" value="NZ_JPVU01000116.1"/>
</dbReference>
<gene>
    <name evidence="2" type="ORF">TMUPMC115_1118</name>
</gene>
<feature type="domain" description="DUF1541" evidence="1">
    <location>
        <begin position="28"/>
        <end position="78"/>
    </location>
</feature>
<sequence>MNHMHMHHDESGYLPEGIQEVKNPKYPVGTTVELLTDHMSDMLHAKAVVDGVYDTTVYSVTYNDTNSGDQVTDHKWVVDGEISYEGSVDVGDQVTILAQHVSGMQNATGTIERMTTEPVYMIDYYSSEQERWVRNYQWVVESEIKAWEE</sequence>
<feature type="domain" description="DUF1541" evidence="1">
    <location>
        <begin position="90"/>
        <end position="141"/>
    </location>
</feature>
<reference evidence="2 3" key="1">
    <citation type="submission" date="2014-08" db="EMBL/GenBank/DDBJ databases">
        <title>Genome sequence of Tetragenococcus muriaticus.</title>
        <authorList>
            <person name="Chuea-nongthon C."/>
            <person name="Rodtong S."/>
            <person name="Yongsawatdigul J."/>
            <person name="Steele J.L."/>
            <person name="Liu X.-y."/>
            <person name="Speers J."/>
            <person name="Glasner J.D."/>
            <person name="Neeno-Eckwall E.C."/>
        </authorList>
    </citation>
    <scope>NUCLEOTIDE SEQUENCE [LARGE SCALE GENOMIC DNA]</scope>
    <source>
        <strain evidence="2 3">PMC-11-5</strain>
    </source>
</reference>
<dbReference type="PATRIC" id="fig|1302649.3.peg.1119"/>
<evidence type="ECO:0000259" key="1">
    <source>
        <dbReference type="Pfam" id="PF07563"/>
    </source>
</evidence>
<evidence type="ECO:0000313" key="2">
    <source>
        <dbReference type="EMBL" id="KFN91964.1"/>
    </source>
</evidence>
<dbReference type="InterPro" id="IPR011438">
    <property type="entry name" value="DUF1541"/>
</dbReference>
<evidence type="ECO:0000313" key="3">
    <source>
        <dbReference type="Proteomes" id="UP000029380"/>
    </source>
</evidence>
<dbReference type="OrthoDB" id="1701949at2"/>
<dbReference type="Proteomes" id="UP000029380">
    <property type="component" value="Unassembled WGS sequence"/>
</dbReference>
<dbReference type="EMBL" id="JPVU01000116">
    <property type="protein sequence ID" value="KFN91964.1"/>
    <property type="molecule type" value="Genomic_DNA"/>
</dbReference>
<comment type="caution">
    <text evidence="2">The sequence shown here is derived from an EMBL/GenBank/DDBJ whole genome shotgun (WGS) entry which is preliminary data.</text>
</comment>
<proteinExistence type="predicted"/>
<name>A0A091C4Z4_9ENTE</name>
<organism evidence="2 3">
    <name type="scientific">Tetragenococcus muriaticus PMC-11-5</name>
    <dbReference type="NCBI Taxonomy" id="1302649"/>
    <lineage>
        <taxon>Bacteria</taxon>
        <taxon>Bacillati</taxon>
        <taxon>Bacillota</taxon>
        <taxon>Bacilli</taxon>
        <taxon>Lactobacillales</taxon>
        <taxon>Enterococcaceae</taxon>
        <taxon>Tetragenococcus</taxon>
    </lineage>
</organism>
<dbReference type="Pfam" id="PF07563">
    <property type="entry name" value="DUF1541"/>
    <property type="match status" value="2"/>
</dbReference>
<dbReference type="AlphaFoldDB" id="A0A091C4Z4"/>
<accession>A0A091C4Z4</accession>